<feature type="transmembrane region" description="Helical" evidence="1">
    <location>
        <begin position="12"/>
        <end position="36"/>
    </location>
</feature>
<accession>A0A560W891</accession>
<evidence type="ECO:0008006" key="4">
    <source>
        <dbReference type="Google" id="ProtNLM"/>
    </source>
</evidence>
<sequence>MSSTTQTSERGTPATVAALVCLVEGLGLGAVAVLYARELMAGAADEPSIAGMALALTLVFAGLLLVLARAWWSRRQWPRTPTIVWNLLLLPAIWTLHTTNGAAVSVPLLVLALAGIAAAALAPAVDRSDDALY</sequence>
<comment type="caution">
    <text evidence="2">The sequence shown here is derived from an EMBL/GenBank/DDBJ whole genome shotgun (WGS) entry which is preliminary data.</text>
</comment>
<keyword evidence="1" id="KW-1133">Transmembrane helix</keyword>
<proteinExistence type="predicted"/>
<keyword evidence="3" id="KW-1185">Reference proteome</keyword>
<protein>
    <recommendedName>
        <fullName evidence="4">Integral membrane protein</fullName>
    </recommendedName>
</protein>
<dbReference type="OrthoDB" id="4838924at2"/>
<feature type="transmembrane region" description="Helical" evidence="1">
    <location>
        <begin position="103"/>
        <end position="125"/>
    </location>
</feature>
<evidence type="ECO:0000313" key="3">
    <source>
        <dbReference type="Proteomes" id="UP000315628"/>
    </source>
</evidence>
<dbReference type="Proteomes" id="UP000315628">
    <property type="component" value="Unassembled WGS sequence"/>
</dbReference>
<organism evidence="2 3">
    <name type="scientific">Marihabitans asiaticum</name>
    <dbReference type="NCBI Taxonomy" id="415218"/>
    <lineage>
        <taxon>Bacteria</taxon>
        <taxon>Bacillati</taxon>
        <taxon>Actinomycetota</taxon>
        <taxon>Actinomycetes</taxon>
        <taxon>Micrococcales</taxon>
        <taxon>Intrasporangiaceae</taxon>
        <taxon>Marihabitans</taxon>
    </lineage>
</organism>
<reference evidence="2 3" key="1">
    <citation type="submission" date="2019-06" db="EMBL/GenBank/DDBJ databases">
        <title>Sequencing the genomes of 1000 actinobacteria strains.</title>
        <authorList>
            <person name="Klenk H.-P."/>
        </authorList>
    </citation>
    <scope>NUCLEOTIDE SEQUENCE [LARGE SCALE GENOMIC DNA]</scope>
    <source>
        <strain evidence="2 3">DSM 18935</strain>
    </source>
</reference>
<keyword evidence="1" id="KW-0472">Membrane</keyword>
<gene>
    <name evidence="2" type="ORF">FB557_2469</name>
</gene>
<evidence type="ECO:0000313" key="2">
    <source>
        <dbReference type="EMBL" id="TWD13828.1"/>
    </source>
</evidence>
<dbReference type="RefSeq" id="WP_144857885.1">
    <property type="nucleotide sequence ID" value="NZ_BAAAYT010000002.1"/>
</dbReference>
<keyword evidence="1" id="KW-0812">Transmembrane</keyword>
<feature type="transmembrane region" description="Helical" evidence="1">
    <location>
        <begin position="48"/>
        <end position="68"/>
    </location>
</feature>
<dbReference type="AlphaFoldDB" id="A0A560W891"/>
<evidence type="ECO:0000256" key="1">
    <source>
        <dbReference type="SAM" id="Phobius"/>
    </source>
</evidence>
<name>A0A560W891_9MICO</name>
<dbReference type="EMBL" id="VIUW01000004">
    <property type="protein sequence ID" value="TWD13828.1"/>
    <property type="molecule type" value="Genomic_DNA"/>
</dbReference>